<evidence type="ECO:0000259" key="1">
    <source>
        <dbReference type="Pfam" id="PF00561"/>
    </source>
</evidence>
<protein>
    <submittedName>
        <fullName evidence="2">Alpha/beta hydrolase</fullName>
    </submittedName>
</protein>
<comment type="caution">
    <text evidence="2">The sequence shown here is derived from an EMBL/GenBank/DDBJ whole genome shotgun (WGS) entry which is preliminary data.</text>
</comment>
<dbReference type="InterPro" id="IPR000073">
    <property type="entry name" value="AB_hydrolase_1"/>
</dbReference>
<dbReference type="PANTHER" id="PTHR43689:SF8">
    <property type="entry name" value="ALPHA_BETA-HYDROLASES SUPERFAMILY PROTEIN"/>
    <property type="match status" value="1"/>
</dbReference>
<dbReference type="RefSeq" id="WP_188575877.1">
    <property type="nucleotide sequence ID" value="NZ_BMDZ01000009.1"/>
</dbReference>
<dbReference type="Pfam" id="PF00561">
    <property type="entry name" value="Abhydrolase_1"/>
    <property type="match status" value="1"/>
</dbReference>
<dbReference type="Gene3D" id="3.40.50.1820">
    <property type="entry name" value="alpha/beta hydrolase"/>
    <property type="match status" value="1"/>
</dbReference>
<gene>
    <name evidence="2" type="ORF">GCM10011505_12600</name>
</gene>
<dbReference type="InterPro" id="IPR029058">
    <property type="entry name" value="AB_hydrolase_fold"/>
</dbReference>
<evidence type="ECO:0000313" key="3">
    <source>
        <dbReference type="Proteomes" id="UP000603352"/>
    </source>
</evidence>
<dbReference type="PANTHER" id="PTHR43689">
    <property type="entry name" value="HYDROLASE"/>
    <property type="match status" value="1"/>
</dbReference>
<reference evidence="3" key="1">
    <citation type="journal article" date="2019" name="Int. J. Syst. Evol. Microbiol.">
        <title>The Global Catalogue of Microorganisms (GCM) 10K type strain sequencing project: providing services to taxonomists for standard genome sequencing and annotation.</title>
        <authorList>
            <consortium name="The Broad Institute Genomics Platform"/>
            <consortium name="The Broad Institute Genome Sequencing Center for Infectious Disease"/>
            <person name="Wu L."/>
            <person name="Ma J."/>
        </authorList>
    </citation>
    <scope>NUCLEOTIDE SEQUENCE [LARGE SCALE GENOMIC DNA]</scope>
    <source>
        <strain evidence="3">CGMCC 1.10188</strain>
    </source>
</reference>
<organism evidence="2 3">
    <name type="scientific">Tistrella bauzanensis</name>
    <dbReference type="NCBI Taxonomy" id="657419"/>
    <lineage>
        <taxon>Bacteria</taxon>
        <taxon>Pseudomonadati</taxon>
        <taxon>Pseudomonadota</taxon>
        <taxon>Alphaproteobacteria</taxon>
        <taxon>Geminicoccales</taxon>
        <taxon>Geminicoccaceae</taxon>
        <taxon>Tistrella</taxon>
    </lineage>
</organism>
<proteinExistence type="predicted"/>
<keyword evidence="2" id="KW-0378">Hydrolase</keyword>
<dbReference type="EMBL" id="BMDZ01000009">
    <property type="protein sequence ID" value="GGB32621.1"/>
    <property type="molecule type" value="Genomic_DNA"/>
</dbReference>
<dbReference type="SUPFAM" id="SSF53474">
    <property type="entry name" value="alpha/beta-Hydrolases"/>
    <property type="match status" value="1"/>
</dbReference>
<keyword evidence="3" id="KW-1185">Reference proteome</keyword>
<dbReference type="Proteomes" id="UP000603352">
    <property type="component" value="Unassembled WGS sequence"/>
</dbReference>
<dbReference type="GO" id="GO:0016787">
    <property type="term" value="F:hydrolase activity"/>
    <property type="evidence" value="ECO:0007669"/>
    <property type="project" value="UniProtKB-KW"/>
</dbReference>
<evidence type="ECO:0000313" key="2">
    <source>
        <dbReference type="EMBL" id="GGB32621.1"/>
    </source>
</evidence>
<name>A0ABQ1ID93_9PROT</name>
<sequence>MIFEMRHVDVAGMRLRVHHAVAEPAVAGIGATAMRRPTVVLLHEGLGCFELWRDFPQRIARATGLDVLAYDRQGYGGSSPLDRWPRPIDYLNRESEVVLPQVLDHAGVGEALLVGHSDGGTIALLAAAALGRRIAGIATMAAHVFVEDITIAGIRDAVALYETTLTDPKGMRARLARYHGDNTEGAFHGWSDTWLTPQFRAWEMTGRLGAIGCPSLIMQGVGDEYGSPAQVEAIVAGIGADLPGGAPAGLATGLMIPDCGHSPHIQAPAATDAALMPFLRRLAEG</sequence>
<feature type="domain" description="AB hydrolase-1" evidence="1">
    <location>
        <begin position="37"/>
        <end position="197"/>
    </location>
</feature>
<accession>A0ABQ1ID93</accession>